<dbReference type="Proteomes" id="UP000240542">
    <property type="component" value="Unassembled WGS sequence"/>
</dbReference>
<protein>
    <recommendedName>
        <fullName evidence="4">DUF2975 family protein</fullName>
    </recommendedName>
</protein>
<feature type="transmembrane region" description="Helical" evidence="1">
    <location>
        <begin position="123"/>
        <end position="146"/>
    </location>
</feature>
<dbReference type="RefSeq" id="WP_106587093.1">
    <property type="nucleotide sequence ID" value="NZ_PYGA01000047.1"/>
</dbReference>
<reference evidence="2 3" key="1">
    <citation type="submission" date="2018-03" db="EMBL/GenBank/DDBJ databases">
        <title>Genomic Encyclopedia of Archaeal and Bacterial Type Strains, Phase II (KMG-II): from individual species to whole genera.</title>
        <authorList>
            <person name="Goeker M."/>
        </authorList>
    </citation>
    <scope>NUCLEOTIDE SEQUENCE [LARGE SCALE GENOMIC DNA]</scope>
    <source>
        <strain evidence="2 3">DSM 45312</strain>
    </source>
</reference>
<feature type="transmembrane region" description="Helical" evidence="1">
    <location>
        <begin position="47"/>
        <end position="74"/>
    </location>
</feature>
<evidence type="ECO:0000313" key="3">
    <source>
        <dbReference type="Proteomes" id="UP000240542"/>
    </source>
</evidence>
<keyword evidence="1" id="KW-0472">Membrane</keyword>
<proteinExistence type="predicted"/>
<evidence type="ECO:0000256" key="1">
    <source>
        <dbReference type="SAM" id="Phobius"/>
    </source>
</evidence>
<dbReference type="OrthoDB" id="3240470at2"/>
<dbReference type="EMBL" id="PYGA01000047">
    <property type="protein sequence ID" value="PSK81393.1"/>
    <property type="molecule type" value="Genomic_DNA"/>
</dbReference>
<gene>
    <name evidence="2" type="ORF">CLV63_1479</name>
</gene>
<name>A0A2P8C8V1_9ACTN</name>
<keyword evidence="1" id="KW-1133">Transmembrane helix</keyword>
<sequence length="165" mass="17125">MRQCFIFFLRVAAVGAILVGFFGQFVVIPVSAADEVDRFAAYAPYAVPYTVLAIAGVACVQVALVAVWVLLGMLRRDALFSATAFRWVDVIIGATVAATLLTAGVAVHLALGDIPAPRGNMQLVGALGSAVVTAGGGAAFAMLLVLMRGLLRKATDLQTEMSAVV</sequence>
<dbReference type="Pfam" id="PF11188">
    <property type="entry name" value="DUF2975"/>
    <property type="match status" value="1"/>
</dbReference>
<keyword evidence="1" id="KW-0812">Transmembrane</keyword>
<evidence type="ECO:0000313" key="2">
    <source>
        <dbReference type="EMBL" id="PSK81393.1"/>
    </source>
</evidence>
<feature type="transmembrane region" description="Helical" evidence="1">
    <location>
        <begin position="7"/>
        <end position="27"/>
    </location>
</feature>
<accession>A0A2P8C8V1</accession>
<feature type="transmembrane region" description="Helical" evidence="1">
    <location>
        <begin position="86"/>
        <end position="111"/>
    </location>
</feature>
<dbReference type="InterPro" id="IPR021354">
    <property type="entry name" value="DUF2975"/>
</dbReference>
<comment type="caution">
    <text evidence="2">The sequence shown here is derived from an EMBL/GenBank/DDBJ whole genome shotgun (WGS) entry which is preliminary data.</text>
</comment>
<dbReference type="AlphaFoldDB" id="A0A2P8C8V1"/>
<keyword evidence="3" id="KW-1185">Reference proteome</keyword>
<organism evidence="2 3">
    <name type="scientific">Murinocardiopsis flavida</name>
    <dbReference type="NCBI Taxonomy" id="645275"/>
    <lineage>
        <taxon>Bacteria</taxon>
        <taxon>Bacillati</taxon>
        <taxon>Actinomycetota</taxon>
        <taxon>Actinomycetes</taxon>
        <taxon>Streptosporangiales</taxon>
        <taxon>Nocardiopsidaceae</taxon>
        <taxon>Murinocardiopsis</taxon>
    </lineage>
</organism>
<evidence type="ECO:0008006" key="4">
    <source>
        <dbReference type="Google" id="ProtNLM"/>
    </source>
</evidence>